<keyword evidence="3" id="KW-0378">Hydrolase</keyword>
<evidence type="ECO:0000256" key="1">
    <source>
        <dbReference type="ARBA" id="ARBA00006641"/>
    </source>
</evidence>
<dbReference type="AlphaFoldDB" id="A0AA89C1P7"/>
<dbReference type="GO" id="GO:0008234">
    <property type="term" value="F:cysteine-type peptidase activity"/>
    <property type="evidence" value="ECO:0007669"/>
    <property type="project" value="UniProtKB-KW"/>
</dbReference>
<dbReference type="Pfam" id="PF01470">
    <property type="entry name" value="Peptidase_C15"/>
    <property type="match status" value="1"/>
</dbReference>
<evidence type="ECO:0000256" key="4">
    <source>
        <dbReference type="ARBA" id="ARBA00022807"/>
    </source>
</evidence>
<dbReference type="EMBL" id="VSWD01000007">
    <property type="protein sequence ID" value="KAK3098217.1"/>
    <property type="molecule type" value="Genomic_DNA"/>
</dbReference>
<protein>
    <recommendedName>
        <fullName evidence="7">Pyroglutamyl-peptidase I</fullName>
    </recommendedName>
</protein>
<proteinExistence type="inferred from homology"/>
<dbReference type="Gene3D" id="3.40.630.20">
    <property type="entry name" value="Peptidase C15, pyroglutamyl peptidase I-like"/>
    <property type="match status" value="1"/>
</dbReference>
<dbReference type="InterPro" id="IPR016125">
    <property type="entry name" value="Peptidase_C15-like"/>
</dbReference>
<dbReference type="PANTHER" id="PTHR23402:SF1">
    <property type="entry name" value="PYROGLUTAMYL-PEPTIDASE I"/>
    <property type="match status" value="1"/>
</dbReference>
<evidence type="ECO:0000256" key="2">
    <source>
        <dbReference type="ARBA" id="ARBA00022670"/>
    </source>
</evidence>
<dbReference type="InterPro" id="IPR036440">
    <property type="entry name" value="Peptidase_C15-like_sf"/>
</dbReference>
<keyword evidence="2" id="KW-0645">Protease</keyword>
<organism evidence="5 6">
    <name type="scientific">Pinctada imbricata</name>
    <name type="common">Atlantic pearl-oyster</name>
    <name type="synonym">Pinctada martensii</name>
    <dbReference type="NCBI Taxonomy" id="66713"/>
    <lineage>
        <taxon>Eukaryota</taxon>
        <taxon>Metazoa</taxon>
        <taxon>Spiralia</taxon>
        <taxon>Lophotrochozoa</taxon>
        <taxon>Mollusca</taxon>
        <taxon>Bivalvia</taxon>
        <taxon>Autobranchia</taxon>
        <taxon>Pteriomorphia</taxon>
        <taxon>Pterioida</taxon>
        <taxon>Pterioidea</taxon>
        <taxon>Pteriidae</taxon>
        <taxon>Pinctada</taxon>
    </lineage>
</organism>
<comment type="caution">
    <text evidence="5">The sequence shown here is derived from an EMBL/GenBank/DDBJ whole genome shotgun (WGS) entry which is preliminary data.</text>
</comment>
<feature type="non-terminal residue" evidence="5">
    <location>
        <position position="1"/>
    </location>
</feature>
<reference evidence="5" key="1">
    <citation type="submission" date="2019-08" db="EMBL/GenBank/DDBJ databases">
        <title>The improved chromosome-level genome for the pearl oyster Pinctada fucata martensii using PacBio sequencing and Hi-C.</title>
        <authorList>
            <person name="Zheng Z."/>
        </authorList>
    </citation>
    <scope>NUCLEOTIDE SEQUENCE</scope>
    <source>
        <strain evidence="5">ZZ-2019</strain>
        <tissue evidence="5">Adductor muscle</tissue>
    </source>
</reference>
<sequence>ILGFGPFGEHKVNASWVAVQRLAEFGVKDDVELVTREIPVDYDMVKEIICSLWEEEKPDLVVLVGVSGIAKVITIEQQAHNDGYCRKDVKGLSNDPTCSAFIHVPPLGAPYTADQLAQGLRIAIIEMLRQIQ</sequence>
<accession>A0AA89C1P7</accession>
<keyword evidence="4" id="KW-0788">Thiol protease</keyword>
<evidence type="ECO:0000313" key="6">
    <source>
        <dbReference type="Proteomes" id="UP001186944"/>
    </source>
</evidence>
<name>A0AA89C1P7_PINIB</name>
<evidence type="ECO:0000313" key="5">
    <source>
        <dbReference type="EMBL" id="KAK3098217.1"/>
    </source>
</evidence>
<gene>
    <name evidence="5" type="ORF">FSP39_017294</name>
</gene>
<keyword evidence="6" id="KW-1185">Reference proteome</keyword>
<evidence type="ECO:0008006" key="7">
    <source>
        <dbReference type="Google" id="ProtNLM"/>
    </source>
</evidence>
<evidence type="ECO:0000256" key="3">
    <source>
        <dbReference type="ARBA" id="ARBA00022801"/>
    </source>
</evidence>
<dbReference type="GO" id="GO:0006508">
    <property type="term" value="P:proteolysis"/>
    <property type="evidence" value="ECO:0007669"/>
    <property type="project" value="UniProtKB-KW"/>
</dbReference>
<dbReference type="PANTHER" id="PTHR23402">
    <property type="entry name" value="PROTEASE FAMILY C15 PYROGLUTAMYL-PEPTIDASE I-RELATED"/>
    <property type="match status" value="1"/>
</dbReference>
<dbReference type="SUPFAM" id="SSF53182">
    <property type="entry name" value="Pyrrolidone carboxyl peptidase (pyroglutamate aminopeptidase)"/>
    <property type="match status" value="1"/>
</dbReference>
<comment type="similarity">
    <text evidence="1">Belongs to the peptidase C15 family.</text>
</comment>
<dbReference type="Proteomes" id="UP001186944">
    <property type="component" value="Unassembled WGS sequence"/>
</dbReference>